<dbReference type="Proteomes" id="UP000028868">
    <property type="component" value="Unassembled WGS sequence"/>
</dbReference>
<comment type="caution">
    <text evidence="1">The sequence shown here is derived from an EMBL/GenBank/DDBJ whole genome shotgun (WGS) entry which is preliminary data.</text>
</comment>
<dbReference type="EMBL" id="CCDI010000003">
    <property type="protein sequence ID" value="CDQ24229.1"/>
    <property type="molecule type" value="Genomic_DNA"/>
</dbReference>
<dbReference type="AlphaFoldDB" id="A0A024P5D1"/>
<protein>
    <submittedName>
        <fullName evidence="1">Uncharacterized protein</fullName>
    </submittedName>
</protein>
<organism evidence="1 2">
    <name type="scientific">Halobacillus karajensis</name>
    <dbReference type="NCBI Taxonomy" id="195088"/>
    <lineage>
        <taxon>Bacteria</taxon>
        <taxon>Bacillati</taxon>
        <taxon>Bacillota</taxon>
        <taxon>Bacilli</taxon>
        <taxon>Bacillales</taxon>
        <taxon>Bacillaceae</taxon>
        <taxon>Halobacillus</taxon>
    </lineage>
</organism>
<reference evidence="1 2" key="2">
    <citation type="submission" date="2014-05" db="EMBL/GenBank/DDBJ databases">
        <title>Draft genome sequence of Halobacillus karajensis HK-03.</title>
        <authorList>
            <person name="Khelaifia S."/>
            <person name="Croce O."/>
            <person name="Lagier J.C."/>
            <person name="Raoult D."/>
        </authorList>
    </citation>
    <scope>NUCLEOTIDE SEQUENCE [LARGE SCALE GENOMIC DNA]</scope>
    <source>
        <strain evidence="1 2">HD-03</strain>
    </source>
</reference>
<name>A0A024P5D1_9BACI</name>
<reference evidence="2" key="1">
    <citation type="submission" date="2014-03" db="EMBL/GenBank/DDBJ databases">
        <authorList>
            <person name="Urmite Genomes U."/>
        </authorList>
    </citation>
    <scope>NUCLEOTIDE SEQUENCE [LARGE SCALE GENOMIC DNA]</scope>
    <source>
        <strain evidence="2">HD-03</strain>
    </source>
</reference>
<evidence type="ECO:0000313" key="2">
    <source>
        <dbReference type="Proteomes" id="UP000028868"/>
    </source>
</evidence>
<keyword evidence="2" id="KW-1185">Reference proteome</keyword>
<accession>A0A024P5D1</accession>
<sequence length="51" mass="5887">MVNFISNHGVYHILWVLTLARNVTWFIAIHDYGFGSLVMVSSFRLSSLPIY</sequence>
<evidence type="ECO:0000313" key="1">
    <source>
        <dbReference type="EMBL" id="CDQ24229.1"/>
    </source>
</evidence>
<proteinExistence type="predicted"/>
<gene>
    <name evidence="1" type="ORF">BN983_02501</name>
</gene>